<dbReference type="InterPro" id="IPR045584">
    <property type="entry name" value="Pilin-like"/>
</dbReference>
<evidence type="ECO:0000313" key="3">
    <source>
        <dbReference type="Proteomes" id="UP001201273"/>
    </source>
</evidence>
<feature type="transmembrane region" description="Helical" evidence="1">
    <location>
        <begin position="21"/>
        <end position="41"/>
    </location>
</feature>
<dbReference type="Proteomes" id="UP001201273">
    <property type="component" value="Unassembled WGS sequence"/>
</dbReference>
<dbReference type="Pfam" id="PF07963">
    <property type="entry name" value="N_methyl"/>
    <property type="match status" value="1"/>
</dbReference>
<dbReference type="InterPro" id="IPR012902">
    <property type="entry name" value="N_methyl_site"/>
</dbReference>
<organism evidence="2 3">
    <name type="scientific">Motilimonas cestriensis</name>
    <dbReference type="NCBI Taxonomy" id="2742685"/>
    <lineage>
        <taxon>Bacteria</taxon>
        <taxon>Pseudomonadati</taxon>
        <taxon>Pseudomonadota</taxon>
        <taxon>Gammaproteobacteria</taxon>
        <taxon>Alteromonadales</taxon>
        <taxon>Alteromonadales genera incertae sedis</taxon>
        <taxon>Motilimonas</taxon>
    </lineage>
</organism>
<accession>A0ABS8WEB9</accession>
<sequence>MRSQWQRALHGTQRGFTLVELVIVMIILAALGIAVTNYLGFGTELYRDVAEREKILNSARFAMERLNREIRGSLPNSQQISNNGNCLRFVPVVASSSYLDLPVSPDAPAAVVKVFAFDQYSFSAEHKAAVYALSSDDIYSASSSTVLPVTGYTRAASGSDVDELALAAASLWPLPSPSQRIYIVTRPVRYCVLSNGDLQREEMRWASETPPEQVISSSLMAQGIRLLPVTAADYQPPFAVTEATLSRNSVVKLFLNFSRDNGAESLVFHHAIHIQNVP</sequence>
<evidence type="ECO:0000256" key="1">
    <source>
        <dbReference type="SAM" id="Phobius"/>
    </source>
</evidence>
<dbReference type="EMBL" id="JAIMJA010000015">
    <property type="protein sequence ID" value="MCE2596043.1"/>
    <property type="molecule type" value="Genomic_DNA"/>
</dbReference>
<keyword evidence="1" id="KW-0812">Transmembrane</keyword>
<gene>
    <name evidence="2" type="ORF">K6Y31_14615</name>
</gene>
<name>A0ABS8WEB9_9GAMM</name>
<keyword evidence="1" id="KW-0472">Membrane</keyword>
<reference evidence="2 3" key="1">
    <citation type="journal article" date="2022" name="Environ. Microbiol. Rep.">
        <title>Eco-phylogenetic analyses reveal divergent evolution of vitamin B12 metabolism in the marine bacterial family 'Psychromonadaceae'.</title>
        <authorList>
            <person name="Jin X."/>
            <person name="Yang Y."/>
            <person name="Cao H."/>
            <person name="Gao B."/>
            <person name="Zhao Z."/>
        </authorList>
    </citation>
    <scope>NUCLEOTIDE SEQUENCE [LARGE SCALE GENOMIC DNA]</scope>
    <source>
        <strain evidence="2 3">MKS20</strain>
    </source>
</reference>
<dbReference type="NCBIfam" id="TIGR02532">
    <property type="entry name" value="IV_pilin_GFxxxE"/>
    <property type="match status" value="1"/>
</dbReference>
<evidence type="ECO:0000313" key="2">
    <source>
        <dbReference type="EMBL" id="MCE2596043.1"/>
    </source>
</evidence>
<keyword evidence="3" id="KW-1185">Reference proteome</keyword>
<dbReference type="RefSeq" id="WP_233053704.1">
    <property type="nucleotide sequence ID" value="NZ_JAIMJA010000015.1"/>
</dbReference>
<proteinExistence type="predicted"/>
<dbReference type="PROSITE" id="PS00409">
    <property type="entry name" value="PROKAR_NTER_METHYL"/>
    <property type="match status" value="1"/>
</dbReference>
<keyword evidence="1" id="KW-1133">Transmembrane helix</keyword>
<dbReference type="SUPFAM" id="SSF54523">
    <property type="entry name" value="Pili subunits"/>
    <property type="match status" value="1"/>
</dbReference>
<comment type="caution">
    <text evidence="2">The sequence shown here is derived from an EMBL/GenBank/DDBJ whole genome shotgun (WGS) entry which is preliminary data.</text>
</comment>
<protein>
    <submittedName>
        <fullName evidence="2">Type II secretion system GspH family protein</fullName>
    </submittedName>
</protein>